<protein>
    <submittedName>
        <fullName evidence="1">Uncharacterized protein</fullName>
    </submittedName>
</protein>
<name>A0ACB8GB36_9SAUR</name>
<dbReference type="EMBL" id="CM037614">
    <property type="protein sequence ID" value="KAH8016335.1"/>
    <property type="molecule type" value="Genomic_DNA"/>
</dbReference>
<gene>
    <name evidence="1" type="ORF">K3G42_016629</name>
</gene>
<evidence type="ECO:0000313" key="1">
    <source>
        <dbReference type="EMBL" id="KAH8016335.1"/>
    </source>
</evidence>
<comment type="caution">
    <text evidence="1">The sequence shown here is derived from an EMBL/GenBank/DDBJ whole genome shotgun (WGS) entry which is preliminary data.</text>
</comment>
<accession>A0ACB8GB36</accession>
<keyword evidence="2" id="KW-1185">Reference proteome</keyword>
<organism evidence="1 2">
    <name type="scientific">Sphaerodactylus townsendi</name>
    <dbReference type="NCBI Taxonomy" id="933632"/>
    <lineage>
        <taxon>Eukaryota</taxon>
        <taxon>Metazoa</taxon>
        <taxon>Chordata</taxon>
        <taxon>Craniata</taxon>
        <taxon>Vertebrata</taxon>
        <taxon>Euteleostomi</taxon>
        <taxon>Lepidosauria</taxon>
        <taxon>Squamata</taxon>
        <taxon>Bifurcata</taxon>
        <taxon>Gekkota</taxon>
        <taxon>Sphaerodactylidae</taxon>
        <taxon>Sphaerodactylus</taxon>
    </lineage>
</organism>
<dbReference type="Proteomes" id="UP000827872">
    <property type="component" value="Linkage Group LG01"/>
</dbReference>
<reference evidence="1" key="1">
    <citation type="submission" date="2021-08" db="EMBL/GenBank/DDBJ databases">
        <title>The first chromosome-level gecko genome reveals the dynamic sex chromosomes of Neotropical dwarf geckos (Sphaerodactylidae: Sphaerodactylus).</title>
        <authorList>
            <person name="Pinto B.J."/>
            <person name="Keating S.E."/>
            <person name="Gamble T."/>
        </authorList>
    </citation>
    <scope>NUCLEOTIDE SEQUENCE</scope>
    <source>
        <strain evidence="1">TG3544</strain>
    </source>
</reference>
<proteinExistence type="predicted"/>
<evidence type="ECO:0000313" key="2">
    <source>
        <dbReference type="Proteomes" id="UP000827872"/>
    </source>
</evidence>
<sequence>METLQKNSLKAIDHRHWRELRYKPCSSTSPFVSETRDKVIWVSDAAVAERKRDRDGAGFGGAVGAVGAVRRAAGLRFWGAGGLAGKPSAQALSGLEEAAVAGPTVGHAEEVGPGLSRQKWKLRSTRMKSCCVLNSMN</sequence>